<feature type="domain" description="Diacylglycerol kinase accessory" evidence="5">
    <location>
        <begin position="133"/>
        <end position="261"/>
    </location>
</feature>
<evidence type="ECO:0000256" key="1">
    <source>
        <dbReference type="ARBA" id="ARBA00022679"/>
    </source>
</evidence>
<evidence type="ECO:0000256" key="2">
    <source>
        <dbReference type="ARBA" id="ARBA00022741"/>
    </source>
</evidence>
<reference evidence="7" key="1">
    <citation type="submission" date="2016-11" db="UniProtKB">
        <authorList>
            <consortium name="WormBaseParasite"/>
        </authorList>
    </citation>
    <scope>IDENTIFICATION</scope>
</reference>
<dbReference type="SUPFAM" id="SSF111331">
    <property type="entry name" value="NAD kinase/diacylglycerol kinase-like"/>
    <property type="match status" value="1"/>
</dbReference>
<evidence type="ECO:0000313" key="7">
    <source>
        <dbReference type="WBParaSite" id="maker-unitig_14505-snap-gene-0.2-mRNA-1"/>
    </source>
</evidence>
<evidence type="ECO:0000256" key="3">
    <source>
        <dbReference type="ARBA" id="ARBA00022777"/>
    </source>
</evidence>
<name>A0A1I8F293_9PLAT</name>
<accession>A0A1I8F293</accession>
<evidence type="ECO:0000259" key="5">
    <source>
        <dbReference type="SMART" id="SM00045"/>
    </source>
</evidence>
<protein>
    <submittedName>
        <fullName evidence="7">DAGKa domain-containing protein</fullName>
    </submittedName>
</protein>
<dbReference type="GO" id="GO:0007200">
    <property type="term" value="P:phospholipase C-activating G protein-coupled receptor signaling pathway"/>
    <property type="evidence" value="ECO:0007669"/>
    <property type="project" value="InterPro"/>
</dbReference>
<dbReference type="PANTHER" id="PTHR11255">
    <property type="entry name" value="DIACYLGLYCEROL KINASE"/>
    <property type="match status" value="1"/>
</dbReference>
<evidence type="ECO:0000256" key="4">
    <source>
        <dbReference type="ARBA" id="ARBA00022840"/>
    </source>
</evidence>
<proteinExistence type="predicted"/>
<dbReference type="GO" id="GO:0005886">
    <property type="term" value="C:plasma membrane"/>
    <property type="evidence" value="ECO:0007669"/>
    <property type="project" value="TreeGrafter"/>
</dbReference>
<dbReference type="SMART" id="SM00045">
    <property type="entry name" value="DAGKa"/>
    <property type="match status" value="1"/>
</dbReference>
<organism evidence="6 7">
    <name type="scientific">Macrostomum lignano</name>
    <dbReference type="NCBI Taxonomy" id="282301"/>
    <lineage>
        <taxon>Eukaryota</taxon>
        <taxon>Metazoa</taxon>
        <taxon>Spiralia</taxon>
        <taxon>Lophotrochozoa</taxon>
        <taxon>Platyhelminthes</taxon>
        <taxon>Rhabditophora</taxon>
        <taxon>Macrostomorpha</taxon>
        <taxon>Macrostomida</taxon>
        <taxon>Macrostomidae</taxon>
        <taxon>Macrostomum</taxon>
    </lineage>
</organism>
<keyword evidence="3" id="KW-0418">Kinase</keyword>
<keyword evidence="1" id="KW-0808">Transferase</keyword>
<dbReference type="WBParaSite" id="maker-unitig_14505-snap-gene-0.2-mRNA-1">
    <property type="protein sequence ID" value="maker-unitig_14505-snap-gene-0.2-mRNA-1"/>
    <property type="gene ID" value="maker-unitig_14505-snap-gene-0.2"/>
</dbReference>
<dbReference type="GO" id="GO:0005524">
    <property type="term" value="F:ATP binding"/>
    <property type="evidence" value="ECO:0007669"/>
    <property type="project" value="UniProtKB-KW"/>
</dbReference>
<dbReference type="InterPro" id="IPR037607">
    <property type="entry name" value="DGK"/>
</dbReference>
<evidence type="ECO:0000313" key="6">
    <source>
        <dbReference type="Proteomes" id="UP000095280"/>
    </source>
</evidence>
<sequence>MRKFQWLLNPRQVLTWTACGGLAYSGAVPRAPNLRLLVCGGDGTTNLALNPGRQCHPALGTGNDWQGRSAGQRLADESLTKVLCCGTLASRPTPAVRHLRHLKTRAVASVRPAASECLQQLLQPRLPTRLLLLEFHESREANPERFNSRLRNMMFLRRGRSRSVITRQWRDLSQFVGLECDGTDYTDRIRELRATSILFLNIAKYSAGATPWGSPACSQGFEPQRHDDGSVEATVQMGGHGHRLCQCKTASSQHDEAHSDS</sequence>
<dbReference type="InterPro" id="IPR016064">
    <property type="entry name" value="NAD/diacylglycerol_kinase_sf"/>
</dbReference>
<dbReference type="InterPro" id="IPR000756">
    <property type="entry name" value="Diacylglycerol_kin_accessory"/>
</dbReference>
<dbReference type="Proteomes" id="UP000095280">
    <property type="component" value="Unplaced"/>
</dbReference>
<dbReference type="AlphaFoldDB" id="A0A1I8F293"/>
<keyword evidence="2" id="KW-0547">Nucleotide-binding</keyword>
<dbReference type="PANTHER" id="PTHR11255:SF80">
    <property type="entry name" value="EYE-SPECIFIC DIACYLGLYCEROL KINASE"/>
    <property type="match status" value="1"/>
</dbReference>
<dbReference type="GO" id="GO:0004143">
    <property type="term" value="F:ATP-dependent diacylglycerol kinase activity"/>
    <property type="evidence" value="ECO:0007669"/>
    <property type="project" value="InterPro"/>
</dbReference>
<keyword evidence="6" id="KW-1185">Reference proteome</keyword>
<keyword evidence="4" id="KW-0067">ATP-binding</keyword>
<dbReference type="Pfam" id="PF00609">
    <property type="entry name" value="DAGK_acc"/>
    <property type="match status" value="1"/>
</dbReference>